<feature type="compositionally biased region" description="Low complexity" evidence="1">
    <location>
        <begin position="172"/>
        <end position="188"/>
    </location>
</feature>
<keyword evidence="2" id="KW-0812">Transmembrane</keyword>
<dbReference type="EMBL" id="CP019058">
    <property type="protein sequence ID" value="APW18420.1"/>
    <property type="molecule type" value="Genomic_DNA"/>
</dbReference>
<dbReference type="InterPro" id="IPR007921">
    <property type="entry name" value="CHAP_dom"/>
</dbReference>
<protein>
    <submittedName>
        <fullName evidence="5">CHAP domain-containing protein</fullName>
    </submittedName>
</protein>
<organism evidence="5 7">
    <name type="scientific">Gardnerella swidsinskii</name>
    <dbReference type="NCBI Taxonomy" id="2792979"/>
    <lineage>
        <taxon>Bacteria</taxon>
        <taxon>Bacillati</taxon>
        <taxon>Actinomycetota</taxon>
        <taxon>Actinomycetes</taxon>
        <taxon>Bifidobacteriales</taxon>
        <taxon>Bifidobacteriaceae</taxon>
        <taxon>Gardnerella</taxon>
    </lineage>
</organism>
<evidence type="ECO:0000256" key="2">
    <source>
        <dbReference type="SAM" id="Phobius"/>
    </source>
</evidence>
<reference evidence="6" key="1">
    <citation type="submission" date="2017-01" db="EMBL/GenBank/DDBJ databases">
        <title>Gardnerella vaginalis bacteremia associated with severe acute encephalopathy in a young female patient: Case Report and characterization of the isolate.</title>
        <authorList>
            <person name="Tankovic J."/>
            <person name="Timinskas A."/>
            <person name="Zilnyte M."/>
            <person name="Janulaitiene M."/>
            <person name="Zvirbliene A."/>
            <person name="Pleckaityte M."/>
        </authorList>
    </citation>
    <scope>NUCLEOTIDE SEQUENCE [LARGE SCALE GENOMIC DNA]</scope>
    <source>
        <strain evidence="6">GV37</strain>
    </source>
</reference>
<feature type="region of interest" description="Disordered" evidence="1">
    <location>
        <begin position="130"/>
        <end position="150"/>
    </location>
</feature>
<evidence type="ECO:0000313" key="6">
    <source>
        <dbReference type="Proteomes" id="UP000186260"/>
    </source>
</evidence>
<dbReference type="PROSITE" id="PS50911">
    <property type="entry name" value="CHAP"/>
    <property type="match status" value="1"/>
</dbReference>
<keyword evidence="6" id="KW-1185">Reference proteome</keyword>
<dbReference type="EMBL" id="PNGY01000001">
    <property type="protein sequence ID" value="PMC55053.1"/>
    <property type="molecule type" value="Genomic_DNA"/>
</dbReference>
<dbReference type="Proteomes" id="UP000186260">
    <property type="component" value="Chromosome"/>
</dbReference>
<gene>
    <name evidence="4" type="ORF">BVL65_02150</name>
    <name evidence="5" type="ORF">CJ213_02795</name>
</gene>
<dbReference type="Pfam" id="PF05257">
    <property type="entry name" value="CHAP"/>
    <property type="match status" value="1"/>
</dbReference>
<evidence type="ECO:0000256" key="1">
    <source>
        <dbReference type="SAM" id="MobiDB-lite"/>
    </source>
</evidence>
<feature type="region of interest" description="Disordered" evidence="1">
    <location>
        <begin position="172"/>
        <end position="202"/>
    </location>
</feature>
<reference evidence="4" key="4">
    <citation type="journal article" date="2021" name="Pathogens">
        <title>Discrimination of Gardnerella Species by Combining MALDI-TOF Protein Profile, Chaperonin cpn60 Sequences, and Phenotypic Characteristics.</title>
        <authorList>
            <person name="Bulavaite A."/>
            <person name="Maier T."/>
            <person name="Pleckaityte M."/>
        </authorList>
    </citation>
    <scope>NUCLEOTIDE SEQUENCE</scope>
    <source>
        <strain evidence="4">GV37</strain>
    </source>
</reference>
<dbReference type="SUPFAM" id="SSF54001">
    <property type="entry name" value="Cysteine proteinases"/>
    <property type="match status" value="1"/>
</dbReference>
<evidence type="ECO:0000313" key="4">
    <source>
        <dbReference type="EMBL" id="APW18420.1"/>
    </source>
</evidence>
<evidence type="ECO:0000313" key="5">
    <source>
        <dbReference type="EMBL" id="PMC55053.1"/>
    </source>
</evidence>
<dbReference type="RefSeq" id="WP_076002664.1">
    <property type="nucleotide sequence ID" value="NZ_CP019058.1"/>
</dbReference>
<dbReference type="Proteomes" id="UP000235293">
    <property type="component" value="Unassembled WGS sequence"/>
</dbReference>
<keyword evidence="2" id="KW-0472">Membrane</keyword>
<evidence type="ECO:0000313" key="7">
    <source>
        <dbReference type="Proteomes" id="UP000235293"/>
    </source>
</evidence>
<proteinExistence type="predicted"/>
<evidence type="ECO:0000259" key="3">
    <source>
        <dbReference type="PROSITE" id="PS50911"/>
    </source>
</evidence>
<reference evidence="5 7" key="3">
    <citation type="submission" date="2017-09" db="EMBL/GenBank/DDBJ databases">
        <title>Bacterial strain isolated from the female urinary microbiota.</title>
        <authorList>
            <person name="Thomas-White K."/>
            <person name="Kumar N."/>
            <person name="Forster S."/>
            <person name="Putonti C."/>
            <person name="Lawley T."/>
            <person name="Wolfe A.J."/>
        </authorList>
    </citation>
    <scope>NUCLEOTIDE SEQUENCE [LARGE SCALE GENOMIC DNA]</scope>
    <source>
        <strain evidence="5 7">UMB0411</strain>
    </source>
</reference>
<dbReference type="AlphaFoldDB" id="A0A9X7I9G1"/>
<feature type="transmembrane region" description="Helical" evidence="2">
    <location>
        <begin position="94"/>
        <end position="113"/>
    </location>
</feature>
<dbReference type="InterPro" id="IPR038765">
    <property type="entry name" value="Papain-like_cys_pep_sf"/>
</dbReference>
<reference evidence="4" key="2">
    <citation type="submission" date="2017-01" db="EMBL/GenBank/DDBJ databases">
        <authorList>
            <person name="Timinskas A."/>
        </authorList>
    </citation>
    <scope>NUCLEOTIDE SEQUENCE</scope>
    <source>
        <strain evidence="4">GV37</strain>
    </source>
</reference>
<accession>A0A9X7I9G1</accession>
<dbReference type="Gene3D" id="3.90.1720.10">
    <property type="entry name" value="endopeptidase domain like (from Nostoc punctiforme)"/>
    <property type="match status" value="1"/>
</dbReference>
<keyword evidence="2" id="KW-1133">Transmembrane helix</keyword>
<feature type="domain" description="Peptidase C51" evidence="3">
    <location>
        <begin position="250"/>
        <end position="380"/>
    </location>
</feature>
<name>A0A9X7I9G1_9BIFI</name>
<sequence>MRHAAHGATKAKRRGDSPLSLFVAQHGAHGAHSVRGMRSVQTNRVSERLAAVATSNGAVVELPEAVSERLQELVPQSRRALRLSKLANERRRNVILSASLVAMVGTVAATMALTKVNSFASRASEFEPSMTAVGDASSTVSRSSQRESLDPMATINNTVDSIENAAKKLHNADSADAANSANENSSARSDSKHKNLASKVANSVQPGTFSTISSKSDSWNLGSDSGFNIAEMSRSAANNPKVALLIDKDFDVLPKGFNPNHATGDTGNAYEFSQCTWWVYIRRHQLGLPVGSHFGNGNMWADSARSLGYWVDNSARHVGDIMVFRSGQAGSDPFYGHVAVVEKINSDGSIETSECGASYQGRTFSRKFDAKKVSQYQFIHY</sequence>